<dbReference type="RefSeq" id="WP_015709067.1">
    <property type="nucleotide sequence ID" value="NC_015578.1"/>
</dbReference>
<dbReference type="InterPro" id="IPR004839">
    <property type="entry name" value="Aminotransferase_I/II_large"/>
</dbReference>
<dbReference type="HOGENOM" id="CLU_017584_4_2_12"/>
<dbReference type="GO" id="GO:0004021">
    <property type="term" value="F:L-alanine:2-oxoglutarate aminotransferase activity"/>
    <property type="evidence" value="ECO:0007669"/>
    <property type="project" value="UniProtKB-EC"/>
</dbReference>
<gene>
    <name evidence="8" type="ordered locus">TREPR_0993</name>
</gene>
<reference evidence="8 9" key="2">
    <citation type="journal article" date="2011" name="ISME J.">
        <title>RNA-seq reveals cooperative metabolic interactions between two termite-gut spirochete species in co-culture.</title>
        <authorList>
            <person name="Rosenthal A.Z."/>
            <person name="Matson E.G."/>
            <person name="Eldar A."/>
            <person name="Leadbetter J.R."/>
        </authorList>
    </citation>
    <scope>NUCLEOTIDE SEQUENCE [LARGE SCALE GENOMIC DNA]</scope>
    <source>
        <strain evidence="9">ATCC BAA-887 / DSM 12427 / ZAS-2</strain>
    </source>
</reference>
<evidence type="ECO:0000256" key="3">
    <source>
        <dbReference type="ARBA" id="ARBA00022576"/>
    </source>
</evidence>
<dbReference type="InterPro" id="IPR015424">
    <property type="entry name" value="PyrdxlP-dep_Trfase"/>
</dbReference>
<evidence type="ECO:0000313" key="8">
    <source>
        <dbReference type="EMBL" id="AEF86632.1"/>
    </source>
</evidence>
<evidence type="ECO:0000256" key="2">
    <source>
        <dbReference type="ARBA" id="ARBA00007441"/>
    </source>
</evidence>
<feature type="domain" description="Aminotransferase class I/classII large" evidence="7">
    <location>
        <begin position="54"/>
        <end position="434"/>
    </location>
</feature>
<dbReference type="Pfam" id="PF00155">
    <property type="entry name" value="Aminotran_1_2"/>
    <property type="match status" value="1"/>
</dbReference>
<evidence type="ECO:0000259" key="7">
    <source>
        <dbReference type="Pfam" id="PF00155"/>
    </source>
</evidence>
<dbReference type="InterPro" id="IPR051926">
    <property type="entry name" value="Ala_Aminotransferase"/>
</dbReference>
<evidence type="ECO:0000313" key="9">
    <source>
        <dbReference type="Proteomes" id="UP000009223"/>
    </source>
</evidence>
<comment type="cofactor">
    <cofactor evidence="1">
        <name>pyridoxal 5'-phosphate</name>
        <dbReference type="ChEBI" id="CHEBI:597326"/>
    </cofactor>
</comment>
<dbReference type="NCBIfam" id="NF005334">
    <property type="entry name" value="PRK06855.1"/>
    <property type="match status" value="1"/>
</dbReference>
<dbReference type="PANTHER" id="PTHR43488:SF2">
    <property type="entry name" value="GLUTAMATE-PYRUVATE AMINOTRANSFERASE ALAA"/>
    <property type="match status" value="1"/>
</dbReference>
<dbReference type="CDD" id="cd00609">
    <property type="entry name" value="AAT_like"/>
    <property type="match status" value="1"/>
</dbReference>
<comment type="similarity">
    <text evidence="2">Belongs to the class-I pyridoxal-phosphate-dependent aminotransferase family.</text>
</comment>
<keyword evidence="5" id="KW-0663">Pyridoxal phosphate</keyword>
<keyword evidence="4 8" id="KW-0808">Transferase</keyword>
<dbReference type="OrthoDB" id="367386at2"/>
<name>F5YHS9_TREPZ</name>
<evidence type="ECO:0000256" key="4">
    <source>
        <dbReference type="ARBA" id="ARBA00022679"/>
    </source>
</evidence>
<dbReference type="Gene3D" id="3.40.640.10">
    <property type="entry name" value="Type I PLP-dependent aspartate aminotransferase-like (Major domain)"/>
    <property type="match status" value="1"/>
</dbReference>
<organism evidence="8 9">
    <name type="scientific">Treponema primitia (strain ATCC BAA-887 / DSM 12427 / ZAS-2)</name>
    <dbReference type="NCBI Taxonomy" id="545694"/>
    <lineage>
        <taxon>Bacteria</taxon>
        <taxon>Pseudomonadati</taxon>
        <taxon>Spirochaetota</taxon>
        <taxon>Spirochaetia</taxon>
        <taxon>Spirochaetales</taxon>
        <taxon>Treponemataceae</taxon>
        <taxon>Treponema</taxon>
    </lineage>
</organism>
<evidence type="ECO:0000256" key="6">
    <source>
        <dbReference type="ARBA" id="ARBA00026106"/>
    </source>
</evidence>
<keyword evidence="9" id="KW-1185">Reference proteome</keyword>
<keyword evidence="3 8" id="KW-0032">Aminotransferase</keyword>
<dbReference type="GO" id="GO:0030170">
    <property type="term" value="F:pyridoxal phosphate binding"/>
    <property type="evidence" value="ECO:0007669"/>
    <property type="project" value="InterPro"/>
</dbReference>
<protein>
    <recommendedName>
        <fullName evidence="6">alanine transaminase</fullName>
        <ecNumber evidence="6">2.6.1.2</ecNumber>
    </recommendedName>
</protein>
<dbReference type="SUPFAM" id="SSF53383">
    <property type="entry name" value="PLP-dependent transferases"/>
    <property type="match status" value="1"/>
</dbReference>
<dbReference type="AlphaFoldDB" id="F5YHS9"/>
<dbReference type="Gene3D" id="3.90.1150.10">
    <property type="entry name" value="Aspartate Aminotransferase, domain 1"/>
    <property type="match status" value="1"/>
</dbReference>
<dbReference type="InterPro" id="IPR015422">
    <property type="entry name" value="PyrdxlP-dep_Trfase_small"/>
</dbReference>
<proteinExistence type="inferred from homology"/>
<dbReference type="KEGG" id="tpi:TREPR_0993"/>
<evidence type="ECO:0000256" key="1">
    <source>
        <dbReference type="ARBA" id="ARBA00001933"/>
    </source>
</evidence>
<evidence type="ECO:0000256" key="5">
    <source>
        <dbReference type="ARBA" id="ARBA00022898"/>
    </source>
</evidence>
<dbReference type="InterPro" id="IPR015421">
    <property type="entry name" value="PyrdxlP-dep_Trfase_major"/>
</dbReference>
<dbReference type="PANTHER" id="PTHR43488">
    <property type="entry name" value="GLUTAMATE-PYRUVATE AMINOTRANSFERASE ALAA"/>
    <property type="match status" value="1"/>
</dbReference>
<dbReference type="STRING" id="545694.TREPR_0993"/>
<dbReference type="eggNOG" id="COG0436">
    <property type="taxonomic scope" value="Bacteria"/>
</dbReference>
<sequence length="448" mass="49885">MRRDIVHPGAGKLKYEIREIVAFARSLSRWNTSRPIQWENIGDPVKKGEPIAPWIKDIVREKAAEDMSYAYSETEGAMEAREFLAARVNTRPKLSSGAGEGFPDPVKIEPEDILFFNGLGDAVAKVFGFLRREARVLGPSPAYSTLSSAEAAHSGYEHLTYRLDPARDWMPDMEDVELKVKYNDSVAGLLLINPDNPTGAVYPVEILREFVRIARTYGLFIICDETYANIVYGGAKTAALSQVIDGVPGLALRSLSKEVPWPGARCGWVEVYNRHSDHRFDTYIRSLLDAKRLEVCSTSLPQLCIPSIIGDSRYPDHLARRAAMFEGRAEEAYQAFLGIPGISCKKPRGALYATAVFDNGILESPVSRSLPVADPSLEEYIRKETANVAPDKRFVYWLLASTGICVVPLSGFASDLPGFRFTLLEHDDEKRRQIYAAMGQAVRQYLEG</sequence>
<accession>F5YHS9</accession>
<dbReference type="Proteomes" id="UP000009223">
    <property type="component" value="Chromosome"/>
</dbReference>
<dbReference type="EMBL" id="CP001843">
    <property type="protein sequence ID" value="AEF86632.1"/>
    <property type="molecule type" value="Genomic_DNA"/>
</dbReference>
<reference evidence="9" key="1">
    <citation type="submission" date="2009-12" db="EMBL/GenBank/DDBJ databases">
        <title>Complete sequence of Treponema primitia strain ZAS-2.</title>
        <authorList>
            <person name="Tetu S.G."/>
            <person name="Matson E."/>
            <person name="Ren Q."/>
            <person name="Seshadri R."/>
            <person name="Elbourne L."/>
            <person name="Hassan K.A."/>
            <person name="Durkin A."/>
            <person name="Radune D."/>
            <person name="Mohamoud Y."/>
            <person name="Shay R."/>
            <person name="Jin S."/>
            <person name="Zhang X."/>
            <person name="Lucey K."/>
            <person name="Ballor N.R."/>
            <person name="Ottesen E."/>
            <person name="Rosenthal R."/>
            <person name="Allen A."/>
            <person name="Leadbetter J.R."/>
            <person name="Paulsen I.T."/>
        </authorList>
    </citation>
    <scope>NUCLEOTIDE SEQUENCE [LARGE SCALE GENOMIC DNA]</scope>
    <source>
        <strain evidence="9">ATCC BAA-887 / DSM 12427 / ZAS-2</strain>
    </source>
</reference>
<dbReference type="EC" id="2.6.1.2" evidence="6"/>